<reference evidence="2 3" key="1">
    <citation type="submission" date="2019-11" db="EMBL/GenBank/DDBJ databases">
        <title>Genome sequences of 17 halophilic strains isolated from different environments.</title>
        <authorList>
            <person name="Furrow R.E."/>
        </authorList>
    </citation>
    <scope>NUCLEOTIDE SEQUENCE [LARGE SCALE GENOMIC DNA]</scope>
    <source>
        <strain evidence="2 3">SL-4</strain>
    </source>
</reference>
<keyword evidence="1" id="KW-0812">Transmembrane</keyword>
<protein>
    <recommendedName>
        <fullName evidence="4">DUF3953 domain-containing protein</fullName>
    </recommendedName>
</protein>
<sequence length="75" mass="8529">MKAFRIFIALCGVMTIIWMTVSLFNERINPSPLINALIIGALFILLGVENWIDDQKKYAAFYILLAFIPILSLLI</sequence>
<feature type="transmembrane region" description="Helical" evidence="1">
    <location>
        <begin position="6"/>
        <end position="24"/>
    </location>
</feature>
<comment type="caution">
    <text evidence="2">The sequence shown here is derived from an EMBL/GenBank/DDBJ whole genome shotgun (WGS) entry which is preliminary data.</text>
</comment>
<organism evidence="2 3">
    <name type="scientific">Halobacillus litoralis</name>
    <dbReference type="NCBI Taxonomy" id="45668"/>
    <lineage>
        <taxon>Bacteria</taxon>
        <taxon>Bacillati</taxon>
        <taxon>Bacillota</taxon>
        <taxon>Bacilli</taxon>
        <taxon>Bacillales</taxon>
        <taxon>Bacillaceae</taxon>
        <taxon>Halobacillus</taxon>
    </lineage>
</organism>
<keyword evidence="1" id="KW-0472">Membrane</keyword>
<dbReference type="GeneID" id="78007922"/>
<dbReference type="AlphaFoldDB" id="A0A845FCW2"/>
<dbReference type="OrthoDB" id="2972763at2"/>
<dbReference type="Proteomes" id="UP000450457">
    <property type="component" value="Unassembled WGS sequence"/>
</dbReference>
<feature type="transmembrane region" description="Helical" evidence="1">
    <location>
        <begin position="58"/>
        <end position="74"/>
    </location>
</feature>
<dbReference type="RefSeq" id="WP_160914716.1">
    <property type="nucleotide sequence ID" value="NZ_WMFA01000004.1"/>
</dbReference>
<evidence type="ECO:0000256" key="1">
    <source>
        <dbReference type="SAM" id="Phobius"/>
    </source>
</evidence>
<gene>
    <name evidence="2" type="ORF">GLW00_13010</name>
</gene>
<feature type="transmembrane region" description="Helical" evidence="1">
    <location>
        <begin position="33"/>
        <end position="52"/>
    </location>
</feature>
<proteinExistence type="predicted"/>
<dbReference type="EMBL" id="WMFA01000004">
    <property type="protein sequence ID" value="MYL71780.1"/>
    <property type="molecule type" value="Genomic_DNA"/>
</dbReference>
<evidence type="ECO:0008006" key="4">
    <source>
        <dbReference type="Google" id="ProtNLM"/>
    </source>
</evidence>
<accession>A0A845FCW2</accession>
<evidence type="ECO:0000313" key="3">
    <source>
        <dbReference type="Proteomes" id="UP000450457"/>
    </source>
</evidence>
<keyword evidence="1" id="KW-1133">Transmembrane helix</keyword>
<name>A0A845FCW2_9BACI</name>
<evidence type="ECO:0000313" key="2">
    <source>
        <dbReference type="EMBL" id="MYL71780.1"/>
    </source>
</evidence>